<name>A0A2K3MEQ6_TRIPR</name>
<dbReference type="GO" id="GO:0016301">
    <property type="term" value="F:kinase activity"/>
    <property type="evidence" value="ECO:0007669"/>
    <property type="project" value="UniProtKB-KW"/>
</dbReference>
<accession>A0A2K3MEQ6</accession>
<keyword evidence="1" id="KW-0812">Transmembrane</keyword>
<dbReference type="Gene3D" id="1.10.510.10">
    <property type="entry name" value="Transferase(Phosphotransferase) domain 1"/>
    <property type="match status" value="1"/>
</dbReference>
<dbReference type="EMBL" id="ASHM01059259">
    <property type="protein sequence ID" value="PNX89270.1"/>
    <property type="molecule type" value="Genomic_DNA"/>
</dbReference>
<feature type="transmembrane region" description="Helical" evidence="1">
    <location>
        <begin position="51"/>
        <end position="67"/>
    </location>
</feature>
<reference evidence="2 3" key="2">
    <citation type="journal article" date="2017" name="Front. Plant Sci.">
        <title>Gene Classification and Mining of Molecular Markers Useful in Red Clover (Trifolium pratense) Breeding.</title>
        <authorList>
            <person name="Istvanek J."/>
            <person name="Dluhosova J."/>
            <person name="Dluhos P."/>
            <person name="Patkova L."/>
            <person name="Nedelnik J."/>
            <person name="Repkova J."/>
        </authorList>
    </citation>
    <scope>NUCLEOTIDE SEQUENCE [LARGE SCALE GENOMIC DNA]</scope>
    <source>
        <strain evidence="3">cv. Tatra</strain>
        <tissue evidence="2">Young leaves</tissue>
    </source>
</reference>
<reference evidence="2 3" key="1">
    <citation type="journal article" date="2014" name="Am. J. Bot.">
        <title>Genome assembly and annotation for red clover (Trifolium pratense; Fabaceae).</title>
        <authorList>
            <person name="Istvanek J."/>
            <person name="Jaros M."/>
            <person name="Krenek A."/>
            <person name="Repkova J."/>
        </authorList>
    </citation>
    <scope>NUCLEOTIDE SEQUENCE [LARGE SCALE GENOMIC DNA]</scope>
    <source>
        <strain evidence="3">cv. Tatra</strain>
        <tissue evidence="2">Young leaves</tissue>
    </source>
</reference>
<dbReference type="Proteomes" id="UP000236291">
    <property type="component" value="Unassembled WGS sequence"/>
</dbReference>
<keyword evidence="1" id="KW-0472">Membrane</keyword>
<protein>
    <submittedName>
        <fullName evidence="2">Checkpoint serine/threonine-protein kinase bub1-like protein</fullName>
    </submittedName>
</protein>
<evidence type="ECO:0000313" key="2">
    <source>
        <dbReference type="EMBL" id="PNX89270.1"/>
    </source>
</evidence>
<dbReference type="AlphaFoldDB" id="A0A2K3MEQ6"/>
<comment type="caution">
    <text evidence="2">The sequence shown here is derived from an EMBL/GenBank/DDBJ whole genome shotgun (WGS) entry which is preliminary data.</text>
</comment>
<evidence type="ECO:0000313" key="3">
    <source>
        <dbReference type="Proteomes" id="UP000236291"/>
    </source>
</evidence>
<keyword evidence="2" id="KW-0418">Kinase</keyword>
<organism evidence="2 3">
    <name type="scientific">Trifolium pratense</name>
    <name type="common">Red clover</name>
    <dbReference type="NCBI Taxonomy" id="57577"/>
    <lineage>
        <taxon>Eukaryota</taxon>
        <taxon>Viridiplantae</taxon>
        <taxon>Streptophyta</taxon>
        <taxon>Embryophyta</taxon>
        <taxon>Tracheophyta</taxon>
        <taxon>Spermatophyta</taxon>
        <taxon>Magnoliopsida</taxon>
        <taxon>eudicotyledons</taxon>
        <taxon>Gunneridae</taxon>
        <taxon>Pentapetalae</taxon>
        <taxon>rosids</taxon>
        <taxon>fabids</taxon>
        <taxon>Fabales</taxon>
        <taxon>Fabaceae</taxon>
        <taxon>Papilionoideae</taxon>
        <taxon>50 kb inversion clade</taxon>
        <taxon>NPAAA clade</taxon>
        <taxon>Hologalegina</taxon>
        <taxon>IRL clade</taxon>
        <taxon>Trifolieae</taxon>
        <taxon>Trifolium</taxon>
    </lineage>
</organism>
<keyword evidence="1" id="KW-1133">Transmembrane helix</keyword>
<keyword evidence="2" id="KW-0808">Transferase</keyword>
<proteinExistence type="predicted"/>
<evidence type="ECO:0000256" key="1">
    <source>
        <dbReference type="SAM" id="Phobius"/>
    </source>
</evidence>
<sequence length="126" mass="14517">RGQAMVSVIKFISILTVAYSFVTIYLANATLQVNFDFCCLCLVSYFNKPNFFTITILTLQFSLIFYFDKPWKFQVDVYGLCGVVNTMLHNCYMEIVKKESSDGGTMYLPKLPFKRYVPHFIVACNV</sequence>
<dbReference type="STRING" id="57577.A0A2K3MEQ6"/>
<gene>
    <name evidence="2" type="ORF">L195_g045389</name>
</gene>
<feature type="transmembrane region" description="Helical" evidence="1">
    <location>
        <begin position="12"/>
        <end position="31"/>
    </location>
</feature>
<feature type="non-terminal residue" evidence="2">
    <location>
        <position position="1"/>
    </location>
</feature>